<keyword evidence="2" id="KW-1185">Reference proteome</keyword>
<proteinExistence type="predicted"/>
<evidence type="ECO:0008006" key="3">
    <source>
        <dbReference type="Google" id="ProtNLM"/>
    </source>
</evidence>
<organism evidence="1 2">
    <name type="scientific">Diatrype stigma</name>
    <dbReference type="NCBI Taxonomy" id="117547"/>
    <lineage>
        <taxon>Eukaryota</taxon>
        <taxon>Fungi</taxon>
        <taxon>Dikarya</taxon>
        <taxon>Ascomycota</taxon>
        <taxon>Pezizomycotina</taxon>
        <taxon>Sordariomycetes</taxon>
        <taxon>Xylariomycetidae</taxon>
        <taxon>Xylariales</taxon>
        <taxon>Diatrypaceae</taxon>
        <taxon>Diatrype</taxon>
    </lineage>
</organism>
<gene>
    <name evidence="1" type="ORF">SLS62_004423</name>
</gene>
<reference evidence="1 2" key="1">
    <citation type="submission" date="2024-02" db="EMBL/GenBank/DDBJ databases">
        <title>De novo assembly and annotation of 12 fungi associated with fruit tree decline syndrome in Ontario, Canada.</title>
        <authorList>
            <person name="Sulman M."/>
            <person name="Ellouze W."/>
            <person name="Ilyukhin E."/>
        </authorList>
    </citation>
    <scope>NUCLEOTIDE SEQUENCE [LARGE SCALE GENOMIC DNA]</scope>
    <source>
        <strain evidence="1 2">M11/M66-122</strain>
    </source>
</reference>
<evidence type="ECO:0000313" key="2">
    <source>
        <dbReference type="Proteomes" id="UP001320420"/>
    </source>
</evidence>
<dbReference type="Proteomes" id="UP001320420">
    <property type="component" value="Unassembled WGS sequence"/>
</dbReference>
<protein>
    <recommendedName>
        <fullName evidence="3">F-box domain-containing protein</fullName>
    </recommendedName>
</protein>
<evidence type="ECO:0000313" key="1">
    <source>
        <dbReference type="EMBL" id="KAK7753565.1"/>
    </source>
</evidence>
<accession>A0AAN9UWJ9</accession>
<sequence>MARSSDPISLMDLAPELNIQIFQALPNLWSAIALRQTCRELNTIYLANEISIRNKYRDRLVAAVDDYYTFLVSFYLDHRALRRPPPSGWPAIPLEKTSRPDKDFLLDVARHLPYIAGGLDDDRLNIDYKCRPIDYSSGYSRREDVMDLRYEWSIDDTTGFMRQRDPSIVDQFLQLTEGYESGGISLFLDTMTGRVIVDYIRMTTREEGDVAEYFEDLKEKFRSLTFVPVVGHEQHGVDEKLISEYGHLEQADFLAQTEPAWTIIDTLWARSLYREFGWPGPGYQKEEALRAIEQYRQQRRG</sequence>
<dbReference type="EMBL" id="JAKJXP020000027">
    <property type="protein sequence ID" value="KAK7753565.1"/>
    <property type="molecule type" value="Genomic_DNA"/>
</dbReference>
<name>A0AAN9UWJ9_9PEZI</name>
<dbReference type="AlphaFoldDB" id="A0AAN9UWJ9"/>
<comment type="caution">
    <text evidence="1">The sequence shown here is derived from an EMBL/GenBank/DDBJ whole genome shotgun (WGS) entry which is preliminary data.</text>
</comment>